<accession>A0A512T2J6</accession>
<comment type="caution">
    <text evidence="2">The sequence shown here is derived from an EMBL/GenBank/DDBJ whole genome shotgun (WGS) entry which is preliminary data.</text>
</comment>
<dbReference type="EMBL" id="BKBA01000009">
    <property type="protein sequence ID" value="GEQ14363.1"/>
    <property type="molecule type" value="Genomic_DNA"/>
</dbReference>
<evidence type="ECO:0000259" key="1">
    <source>
        <dbReference type="Pfam" id="PF07398"/>
    </source>
</evidence>
<gene>
    <name evidence="2" type="ORF">KLO01_24100</name>
</gene>
<sequence>MLLDDGGDEAGVVEAEAAGDGGVEVGHDRHCAARARRREDGPMTDSPGTLARRERLDLCETFEAVGPDAPTLCMPWTSRDLAAHLVVREGRPDVASGIWIPFLKDRTEREQARIAAQPWPDLVEAVRSGPPIWHPAQLPVVDNAVNLAEMVIHHEDVLRGDGTPGPRREVSPELDAAVWSLLTRMARLLFRRVPSAVELHAPRRPATRVGSGDETVVVTGDPLELLLTAYGRRNVADVEVSGTPEAVAAFEASRFGL</sequence>
<protein>
    <submittedName>
        <fullName evidence="2">TIGR03085 family protein</fullName>
    </submittedName>
</protein>
<dbReference type="NCBIfam" id="TIGR03085">
    <property type="entry name" value="TIGR03085 family metal-binding protein"/>
    <property type="match status" value="1"/>
</dbReference>
<evidence type="ECO:0000313" key="3">
    <source>
        <dbReference type="Proteomes" id="UP000321793"/>
    </source>
</evidence>
<dbReference type="InterPro" id="IPR017519">
    <property type="entry name" value="CHP03085"/>
</dbReference>
<keyword evidence="3" id="KW-1185">Reference proteome</keyword>
<name>A0A512T2J6_9MICO</name>
<feature type="domain" description="MDMPI C-terminal" evidence="1">
    <location>
        <begin position="186"/>
        <end position="248"/>
    </location>
</feature>
<evidence type="ECO:0000313" key="2">
    <source>
        <dbReference type="EMBL" id="GEQ14363.1"/>
    </source>
</evidence>
<organism evidence="2 3">
    <name type="scientific">Knoellia locipacati</name>
    <dbReference type="NCBI Taxonomy" id="882824"/>
    <lineage>
        <taxon>Bacteria</taxon>
        <taxon>Bacillati</taxon>
        <taxon>Actinomycetota</taxon>
        <taxon>Actinomycetes</taxon>
        <taxon>Micrococcales</taxon>
        <taxon>Intrasporangiaceae</taxon>
        <taxon>Knoellia</taxon>
    </lineage>
</organism>
<dbReference type="InterPro" id="IPR017517">
    <property type="entry name" value="Maleyloyr_isom"/>
</dbReference>
<dbReference type="AlphaFoldDB" id="A0A512T2J6"/>
<dbReference type="NCBIfam" id="TIGR03083">
    <property type="entry name" value="maleylpyruvate isomerase family mycothiol-dependent enzyme"/>
    <property type="match status" value="1"/>
</dbReference>
<dbReference type="InterPro" id="IPR010872">
    <property type="entry name" value="MDMPI_C-term_domain"/>
</dbReference>
<reference evidence="2 3" key="1">
    <citation type="submission" date="2019-07" db="EMBL/GenBank/DDBJ databases">
        <title>Whole genome shotgun sequence of Knoellia locipacati NBRC 109775.</title>
        <authorList>
            <person name="Hosoyama A."/>
            <person name="Uohara A."/>
            <person name="Ohji S."/>
            <person name="Ichikawa N."/>
        </authorList>
    </citation>
    <scope>NUCLEOTIDE SEQUENCE [LARGE SCALE GENOMIC DNA]</scope>
    <source>
        <strain evidence="2 3">NBRC 109775</strain>
    </source>
</reference>
<dbReference type="Pfam" id="PF07398">
    <property type="entry name" value="MDMPI_C"/>
    <property type="match status" value="1"/>
</dbReference>
<proteinExistence type="predicted"/>
<dbReference type="Proteomes" id="UP000321793">
    <property type="component" value="Unassembled WGS sequence"/>
</dbReference>